<protein>
    <submittedName>
        <fullName evidence="3">Uncharacterized protein</fullName>
    </submittedName>
</protein>
<feature type="region of interest" description="Disordered" evidence="1">
    <location>
        <begin position="497"/>
        <end position="518"/>
    </location>
</feature>
<evidence type="ECO:0000313" key="3">
    <source>
        <dbReference type="EMBL" id="KTB27409.1"/>
    </source>
</evidence>
<gene>
    <name evidence="3" type="ORF">WG66_20024</name>
</gene>
<feature type="region of interest" description="Disordered" evidence="1">
    <location>
        <begin position="422"/>
        <end position="453"/>
    </location>
</feature>
<reference evidence="3 4" key="1">
    <citation type="submission" date="2015-12" db="EMBL/GenBank/DDBJ databases">
        <title>Draft genome sequence of Moniliophthora roreri, the causal agent of frosty pod rot of cacao.</title>
        <authorList>
            <person name="Aime M.C."/>
            <person name="Diaz-Valderrama J.R."/>
            <person name="Kijpornyongpan T."/>
            <person name="Phillips-Mora W."/>
        </authorList>
    </citation>
    <scope>NUCLEOTIDE SEQUENCE [LARGE SCALE GENOMIC DNA]</scope>
    <source>
        <strain evidence="3 4">MCA 2952</strain>
    </source>
</reference>
<comment type="caution">
    <text evidence="3">The sequence shown here is derived from an EMBL/GenBank/DDBJ whole genome shotgun (WGS) entry which is preliminary data.</text>
</comment>
<proteinExistence type="predicted"/>
<accession>A0A0W0ETJ8</accession>
<dbReference type="AlphaFoldDB" id="A0A0W0ETJ8"/>
<evidence type="ECO:0000313" key="4">
    <source>
        <dbReference type="Proteomes" id="UP000054988"/>
    </source>
</evidence>
<name>A0A0W0ETJ8_MONRR</name>
<evidence type="ECO:0000256" key="1">
    <source>
        <dbReference type="SAM" id="MobiDB-lite"/>
    </source>
</evidence>
<dbReference type="Proteomes" id="UP000054988">
    <property type="component" value="Unassembled WGS sequence"/>
</dbReference>
<keyword evidence="2" id="KW-0812">Transmembrane</keyword>
<organism evidence="3 4">
    <name type="scientific">Moniliophthora roreri</name>
    <name type="common">Frosty pod rot fungus</name>
    <name type="synonym">Monilia roreri</name>
    <dbReference type="NCBI Taxonomy" id="221103"/>
    <lineage>
        <taxon>Eukaryota</taxon>
        <taxon>Fungi</taxon>
        <taxon>Dikarya</taxon>
        <taxon>Basidiomycota</taxon>
        <taxon>Agaricomycotina</taxon>
        <taxon>Agaricomycetes</taxon>
        <taxon>Agaricomycetidae</taxon>
        <taxon>Agaricales</taxon>
        <taxon>Marasmiineae</taxon>
        <taxon>Marasmiaceae</taxon>
        <taxon>Moniliophthora</taxon>
    </lineage>
</organism>
<keyword evidence="2" id="KW-0472">Membrane</keyword>
<feature type="compositionally biased region" description="Low complexity" evidence="1">
    <location>
        <begin position="434"/>
        <end position="445"/>
    </location>
</feature>
<evidence type="ECO:0000256" key="2">
    <source>
        <dbReference type="SAM" id="Phobius"/>
    </source>
</evidence>
<dbReference type="EMBL" id="LATX01002555">
    <property type="protein sequence ID" value="KTB27409.1"/>
    <property type="molecule type" value="Genomic_DNA"/>
</dbReference>
<sequence>MGIHIFISCMKATSTHTPSPHLPYSGCCMEPLPYNITISAQSAAIEYTPSRSDTKGIWNATYTHGTTSVSPFGNQGIGDCYLQTVSEIAHLSLTWIGTAAYLYGNMTDWVLFPDSPAYSGGIDIDDDWYMLPDPKSNLLVNVTDLPYGSHKITLYGPYNKLLAFQYAILTIGIGYEGSSFQVQNRSIPAFLDNKPNDAFFGFHKSARNESWSRSGPSYLEKILPNGGRQPVPLAMFNVAGASNPILAFNVTNASAFFMRGFVGEGRLSKIATLTPGLDGSSSKITVFDDFSPILDYDQVLYWESGLDRDQNYTVEIRGNLGTSNSGFLDFHTLDIIDGGPDPSKQIQMPSLTKQVEKQVPAASIAGITVGAVLSIIILTILVLHWLRRRRDQAARETLGASHISPFVGTKSNYLRRTGPGIRSKLDELEPHGAPPSSSSESNSNSNPPPSISASVTRRALIHLRRLRFTSPSSIHEVDAGPVILPPRYDHSWVANADANEPAPTPAASRRVLPIPPGPPLPPIFNKKVVVSGPSSS</sequence>
<feature type="transmembrane region" description="Helical" evidence="2">
    <location>
        <begin position="361"/>
        <end position="386"/>
    </location>
</feature>
<keyword evidence="2" id="KW-1133">Transmembrane helix</keyword>
<dbReference type="CDD" id="cd12087">
    <property type="entry name" value="TM_EGFR-like"/>
    <property type="match status" value="1"/>
</dbReference>